<organism evidence="1 2">
    <name type="scientific">Acinetobacter bereziniae NIPH 3</name>
    <dbReference type="NCBI Taxonomy" id="1217651"/>
    <lineage>
        <taxon>Bacteria</taxon>
        <taxon>Pseudomonadati</taxon>
        <taxon>Pseudomonadota</taxon>
        <taxon>Gammaproteobacteria</taxon>
        <taxon>Moraxellales</taxon>
        <taxon>Moraxellaceae</taxon>
        <taxon>Acinetobacter</taxon>
    </lineage>
</organism>
<evidence type="ECO:0000313" key="2">
    <source>
        <dbReference type="Proteomes" id="UP000013270"/>
    </source>
</evidence>
<reference evidence="1 2" key="1">
    <citation type="submission" date="2013-02" db="EMBL/GenBank/DDBJ databases">
        <title>The Genome Sequence of Acinetobacter bereziniae NIPH 3.</title>
        <authorList>
            <consortium name="The Broad Institute Genome Sequencing Platform"/>
            <consortium name="The Broad Institute Genome Sequencing Center for Infectious Disease"/>
            <person name="Cerqueira G."/>
            <person name="Feldgarden M."/>
            <person name="Courvalin P."/>
            <person name="Perichon B."/>
            <person name="Grillot-Courvalin C."/>
            <person name="Clermont D."/>
            <person name="Rocha E."/>
            <person name="Yoon E.-J."/>
            <person name="Nemec A."/>
            <person name="Walker B."/>
            <person name="Young S.K."/>
            <person name="Zeng Q."/>
            <person name="Gargeya S."/>
            <person name="Fitzgerald M."/>
            <person name="Haas B."/>
            <person name="Abouelleil A."/>
            <person name="Alvarado L."/>
            <person name="Arachchi H.M."/>
            <person name="Berlin A.M."/>
            <person name="Chapman S.B."/>
            <person name="Dewar J."/>
            <person name="Goldberg J."/>
            <person name="Griggs A."/>
            <person name="Gujja S."/>
            <person name="Hansen M."/>
            <person name="Howarth C."/>
            <person name="Imamovic A."/>
            <person name="Larimer J."/>
            <person name="McCowan C."/>
            <person name="Murphy C."/>
            <person name="Neiman D."/>
            <person name="Pearson M."/>
            <person name="Priest M."/>
            <person name="Roberts A."/>
            <person name="Saif S."/>
            <person name="Shea T."/>
            <person name="Sisk P."/>
            <person name="Sykes S."/>
            <person name="Wortman J."/>
            <person name="Nusbaum C."/>
            <person name="Birren B."/>
        </authorList>
    </citation>
    <scope>NUCLEOTIDE SEQUENCE [LARGE SCALE GENOMIC DNA]</scope>
    <source>
        <strain evidence="1 2">NIPH 3</strain>
    </source>
</reference>
<protein>
    <submittedName>
        <fullName evidence="1">Uncharacterized protein</fullName>
    </submittedName>
</protein>
<evidence type="ECO:0000313" key="1">
    <source>
        <dbReference type="EMBL" id="ENV23759.1"/>
    </source>
</evidence>
<proteinExistence type="predicted"/>
<dbReference type="EMBL" id="APPK01000007">
    <property type="protein sequence ID" value="ENV23759.1"/>
    <property type="molecule type" value="Genomic_DNA"/>
</dbReference>
<gene>
    <name evidence="1" type="ORF">F963_00215</name>
</gene>
<dbReference type="RefSeq" id="WP_004827236.1">
    <property type="nucleotide sequence ID" value="NZ_KB849463.1"/>
</dbReference>
<comment type="caution">
    <text evidence="1">The sequence shown here is derived from an EMBL/GenBank/DDBJ whole genome shotgun (WGS) entry which is preliminary data.</text>
</comment>
<dbReference type="AlphaFoldDB" id="N8YQZ6"/>
<sequence length="254" mass="29456">MKKTIFCISILASSFTYSESSRDMAHFQRLGALHVQKYSNQQCRALRDFAQNTISHYGRAYNGQQSLKKADENARFEAMEAVKTITEQNLPLPFNYQFLVEQSSIIRKGVFSGQLKDSEEYLDGIYNKCVSLLAKSEYSNSDNYDRVIDYSKGEDKVYRPKITKIEQVCDRKDFPELMEKARTNIKDFARDRNLTTEQFLSRSNYLSINRLAEDMLQAGLDDGLINIQYLWNLYNGPKRGLKTGHLQPRCSFNR</sequence>
<name>N8YQZ6_ACIBZ</name>
<dbReference type="PATRIC" id="fig|1217651.3.peg.204"/>
<dbReference type="HOGENOM" id="CLU_1092485_0_0_6"/>
<dbReference type="Proteomes" id="UP000013270">
    <property type="component" value="Unassembled WGS sequence"/>
</dbReference>
<accession>N8YQZ6</accession>